<organism evidence="3">
    <name type="scientific">Streptomyces sp. SID14436</name>
    <dbReference type="NCBI Taxonomy" id="2706070"/>
    <lineage>
        <taxon>Bacteria</taxon>
        <taxon>Bacillati</taxon>
        <taxon>Actinomycetota</taxon>
        <taxon>Actinomycetes</taxon>
        <taxon>Kitasatosporales</taxon>
        <taxon>Streptomycetaceae</taxon>
        <taxon>Streptomyces</taxon>
    </lineage>
</organism>
<evidence type="ECO:0000256" key="1">
    <source>
        <dbReference type="SAM" id="SignalP"/>
    </source>
</evidence>
<feature type="domain" description="Glycoside-hydrolase family GH114 TIM-barrel" evidence="2">
    <location>
        <begin position="65"/>
        <end position="303"/>
    </location>
</feature>
<dbReference type="InterPro" id="IPR017853">
    <property type="entry name" value="GH"/>
</dbReference>
<feature type="signal peptide" evidence="1">
    <location>
        <begin position="1"/>
        <end position="16"/>
    </location>
</feature>
<dbReference type="InterPro" id="IPR016062">
    <property type="entry name" value="TM1410-rel"/>
</dbReference>
<proteinExistence type="predicted"/>
<comment type="caution">
    <text evidence="3">The sequence shown here is derived from an EMBL/GenBank/DDBJ whole genome shotgun (WGS) entry which is preliminary data.</text>
</comment>
<reference evidence="3" key="1">
    <citation type="submission" date="2020-01" db="EMBL/GenBank/DDBJ databases">
        <title>Insect and environment-associated Actinomycetes.</title>
        <authorList>
            <person name="Currrie C."/>
            <person name="Chevrette M."/>
            <person name="Carlson C."/>
            <person name="Stubbendieck R."/>
            <person name="Wendt-Pienkowski E."/>
        </authorList>
    </citation>
    <scope>NUCLEOTIDE SEQUENCE</scope>
    <source>
        <strain evidence="3">SID14436</strain>
    </source>
</reference>
<dbReference type="AlphaFoldDB" id="A0A6G3QRZ7"/>
<dbReference type="PANTHER" id="PTHR35882">
    <property type="entry name" value="PELA"/>
    <property type="match status" value="1"/>
</dbReference>
<evidence type="ECO:0000313" key="3">
    <source>
        <dbReference type="EMBL" id="NEA85994.1"/>
    </source>
</evidence>
<dbReference type="InterPro" id="IPR004352">
    <property type="entry name" value="GH114_TIM-barrel"/>
</dbReference>
<sequence>MPWRTALLACCLAVLAGCVTPGGQGRNTPAPVGASAGDDAEDITGAVVQLQGYRDGGLDELADGTHRLAVVDLARDAAASYFSADEIGRLKRSGRKVLAYFEIGSLEWFRPDYPALRDRHPDLFLDEWTEWPGEYFVKYWQERWWQEAVRPRVDRALAAGFDGVYLDSVVAYEEIAPERVPGLSTEELGARMVALIRRISAYAKRVDPGFWVFPQNAPELRRHPGYLAAVDGIGMEELFYRATDLPCDLDYCAPNLAGARALRRAGKVVVAIDYAVRPENIADACRRYREEGFAGYVTVRDLDVVSPPCP</sequence>
<name>A0A6G3QRZ7_9ACTN</name>
<keyword evidence="3" id="KW-0378">Hydrolase</keyword>
<dbReference type="SUPFAM" id="SSF51445">
    <property type="entry name" value="(Trans)glycosidases"/>
    <property type="match status" value="1"/>
</dbReference>
<gene>
    <name evidence="3" type="ORF">G3I53_08040</name>
</gene>
<dbReference type="PROSITE" id="PS51257">
    <property type="entry name" value="PROKAR_LIPOPROTEIN"/>
    <property type="match status" value="1"/>
</dbReference>
<accession>A0A6G3QRZ7</accession>
<dbReference type="RefSeq" id="WP_164334102.1">
    <property type="nucleotide sequence ID" value="NZ_JAAGMD010000225.1"/>
</dbReference>
<dbReference type="PANTHER" id="PTHR35882:SF2">
    <property type="entry name" value="PELA"/>
    <property type="match status" value="1"/>
</dbReference>
<evidence type="ECO:0000259" key="2">
    <source>
        <dbReference type="Pfam" id="PF03537"/>
    </source>
</evidence>
<feature type="chain" id="PRO_5039236987" evidence="1">
    <location>
        <begin position="17"/>
        <end position="310"/>
    </location>
</feature>
<dbReference type="PRINTS" id="PR01545">
    <property type="entry name" value="THEMAYE10DUF"/>
</dbReference>
<dbReference type="Gene3D" id="3.20.20.70">
    <property type="entry name" value="Aldolase class I"/>
    <property type="match status" value="1"/>
</dbReference>
<keyword evidence="1" id="KW-0732">Signal</keyword>
<dbReference type="GO" id="GO:0016787">
    <property type="term" value="F:hydrolase activity"/>
    <property type="evidence" value="ECO:0007669"/>
    <property type="project" value="UniProtKB-KW"/>
</dbReference>
<dbReference type="InterPro" id="IPR013785">
    <property type="entry name" value="Aldolase_TIM"/>
</dbReference>
<dbReference type="EMBL" id="JAAGMD010000225">
    <property type="protein sequence ID" value="NEA85994.1"/>
    <property type="molecule type" value="Genomic_DNA"/>
</dbReference>
<protein>
    <submittedName>
        <fullName evidence="3">Glycoside hydrolase</fullName>
    </submittedName>
</protein>
<dbReference type="Pfam" id="PF03537">
    <property type="entry name" value="Glyco_hydro_114"/>
    <property type="match status" value="1"/>
</dbReference>